<comment type="similarity">
    <text evidence="1 2">Belongs to the small heat shock protein (HSP20) family.</text>
</comment>
<accession>A0A1J5GXE8</accession>
<accession>A0A2M7K6S8</accession>
<dbReference type="Gene3D" id="2.60.40.790">
    <property type="match status" value="1"/>
</dbReference>
<dbReference type="SUPFAM" id="SSF49764">
    <property type="entry name" value="HSP20-like chaperones"/>
    <property type="match status" value="1"/>
</dbReference>
<dbReference type="Pfam" id="PF00011">
    <property type="entry name" value="HSP20"/>
    <property type="match status" value="1"/>
</dbReference>
<dbReference type="InterPro" id="IPR008978">
    <property type="entry name" value="HSP20-like_chaperone"/>
</dbReference>
<dbReference type="STRING" id="1805029.AUK42_01280"/>
<proteinExistence type="inferred from homology"/>
<dbReference type="Proteomes" id="UP000231493">
    <property type="component" value="Unassembled WGS sequence"/>
</dbReference>
<dbReference type="NCBIfam" id="NF041800">
    <property type="entry name" value="Hsp20"/>
    <property type="match status" value="1"/>
</dbReference>
<dbReference type="Proteomes" id="UP000228560">
    <property type="component" value="Unassembled WGS sequence"/>
</dbReference>
<organism evidence="4 8">
    <name type="scientific">Candidatus Infernicultor aquiphilus</name>
    <dbReference type="NCBI Taxonomy" id="1805029"/>
    <lineage>
        <taxon>Bacteria</taxon>
        <taxon>Pseudomonadati</taxon>
        <taxon>Atribacterota</taxon>
        <taxon>Candidatus Phoenicimicrobiia</taxon>
        <taxon>Candidatus Pheonicimicrobiales</taxon>
        <taxon>Candidatus Phoenicimicrobiaceae</taxon>
        <taxon>Candidatus Infernicultor</taxon>
    </lineage>
</organism>
<evidence type="ECO:0000259" key="3">
    <source>
        <dbReference type="PROSITE" id="PS01031"/>
    </source>
</evidence>
<sequence>MAEKEKKEEKEGQEFDFDLGKVKFGGIFKGISDLISLADKVTKEAGEIKKFGEIKGLPKEAKGIYGFSIKTLAGGKPLVETFGNIKKTPKGPTVEEEREPLTDVFDEKEEVRVYAEIPGVNEEDIKLDLKGDILDILAKSGDRKYHKEILLPVKVKSETLISSYKNGILEVKIRKF</sequence>
<name>A0A1J5GXE8_9BACT</name>
<evidence type="ECO:0000313" key="8">
    <source>
        <dbReference type="Proteomes" id="UP000182763"/>
    </source>
</evidence>
<reference evidence="9 10" key="2">
    <citation type="submission" date="2017-09" db="EMBL/GenBank/DDBJ databases">
        <title>Depth-based differentiation of microbial function through sediment-hosted aquifers and enrichment of novel symbionts in the deep terrestrial subsurface.</title>
        <authorList>
            <person name="Probst A.J."/>
            <person name="Ladd B."/>
            <person name="Jarett J.K."/>
            <person name="Geller-Mcgrath D.E."/>
            <person name="Sieber C.M."/>
            <person name="Emerson J.B."/>
            <person name="Anantharaman K."/>
            <person name="Thomas B.C."/>
            <person name="Malmstrom R."/>
            <person name="Stieglmeier M."/>
            <person name="Klingl A."/>
            <person name="Woyke T."/>
            <person name="Ryan C.M."/>
            <person name="Banfield J.F."/>
        </authorList>
    </citation>
    <scope>NUCLEOTIDE SEQUENCE [LARGE SCALE GENOMIC DNA]</scope>
    <source>
        <strain evidence="6">CG_4_10_14_3_um_filter_34_13</strain>
        <strain evidence="7">CG_4_9_14_3_um_filter_33_16</strain>
    </source>
</reference>
<accession>A0A2M8CA23</accession>
<dbReference type="EMBL" id="PFTV01000170">
    <property type="protein sequence ID" value="PJB55910.1"/>
    <property type="molecule type" value="Genomic_DNA"/>
</dbReference>
<protein>
    <submittedName>
        <fullName evidence="4">Heat-shock protein Hsp20</fullName>
    </submittedName>
</protein>
<dbReference type="EMBL" id="PFKO01000081">
    <property type="protein sequence ID" value="PIY33422.1"/>
    <property type="molecule type" value="Genomic_DNA"/>
</dbReference>
<dbReference type="Proteomes" id="UP000230646">
    <property type="component" value="Unassembled WGS sequence"/>
</dbReference>
<dbReference type="AlphaFoldDB" id="A0A1J5GXE8"/>
<evidence type="ECO:0000313" key="4">
    <source>
        <dbReference type="EMBL" id="OIP73311.1"/>
    </source>
</evidence>
<evidence type="ECO:0000313" key="10">
    <source>
        <dbReference type="Proteomes" id="UP000230646"/>
    </source>
</evidence>
<dbReference type="EMBL" id="PFIP01000125">
    <property type="protein sequence ID" value="PIX33840.1"/>
    <property type="molecule type" value="Genomic_DNA"/>
</dbReference>
<dbReference type="RefSeq" id="WP_406606973.1">
    <property type="nucleotide sequence ID" value="NZ_PFKO01000081.1"/>
</dbReference>
<comment type="caution">
    <text evidence="4">The sequence shown here is derived from an EMBL/GenBank/DDBJ whole genome shotgun (WGS) entry which is preliminary data.</text>
</comment>
<evidence type="ECO:0000313" key="9">
    <source>
        <dbReference type="Proteomes" id="UP000228560"/>
    </source>
</evidence>
<reference evidence="4 8" key="1">
    <citation type="journal article" date="2016" name="Environ. Microbiol.">
        <title>Genomic resolution of a cold subsurface aquifer community provides metabolic insights for novel microbes adapted to high CO concentrations.</title>
        <authorList>
            <person name="Probst A.J."/>
            <person name="Castelle C.J."/>
            <person name="Singh A."/>
            <person name="Brown C.T."/>
            <person name="Anantharaman K."/>
            <person name="Sharon I."/>
            <person name="Hug L.A."/>
            <person name="Burstein D."/>
            <person name="Emerson J.B."/>
            <person name="Thomas B.C."/>
            <person name="Banfield J.F."/>
        </authorList>
    </citation>
    <scope>NUCLEOTIDE SEQUENCE [LARGE SCALE GENOMIC DNA]</scope>
    <source>
        <strain evidence="4">CG2_30_33_13</strain>
    </source>
</reference>
<evidence type="ECO:0000313" key="7">
    <source>
        <dbReference type="EMBL" id="PJB55910.1"/>
    </source>
</evidence>
<dbReference type="PROSITE" id="PS01031">
    <property type="entry name" value="SHSP"/>
    <property type="match status" value="1"/>
</dbReference>
<dbReference type="EMBL" id="MNYY01000029">
    <property type="protein sequence ID" value="OIP73311.1"/>
    <property type="molecule type" value="Genomic_DNA"/>
</dbReference>
<evidence type="ECO:0000313" key="6">
    <source>
        <dbReference type="EMBL" id="PIY33422.1"/>
    </source>
</evidence>
<dbReference type="Proteomes" id="UP000182763">
    <property type="component" value="Unassembled WGS sequence"/>
</dbReference>
<reference evidence="5" key="3">
    <citation type="submission" date="2017-09" db="EMBL/GenBank/DDBJ databases">
        <title>Depth-based differentiation of microbial function through sediment-hosted aquifers and enrichment of novel symbionts in the deep terrestrial subsurface.</title>
        <authorList>
            <person name="Probst A.J."/>
            <person name="Ladd B."/>
            <person name="Jarett J.K."/>
            <person name="Geller-Mcgrath D.E."/>
            <person name="Sieber C.M.K."/>
            <person name="Emerson J.B."/>
            <person name="Anantharaman K."/>
            <person name="Thomas B.C."/>
            <person name="Malmstrom R."/>
            <person name="Stieglmeier M."/>
            <person name="Klingl A."/>
            <person name="Woyke T."/>
            <person name="Ryan C.M."/>
            <person name="Banfield J.F."/>
        </authorList>
    </citation>
    <scope>NUCLEOTIDE SEQUENCE</scope>
    <source>
        <strain evidence="5">CG_4_8_14_3_um_filter_34_18</strain>
    </source>
</reference>
<dbReference type="CDD" id="cd06464">
    <property type="entry name" value="ACD_sHsps-like"/>
    <property type="match status" value="1"/>
</dbReference>
<gene>
    <name evidence="4" type="ORF">AUK42_01280</name>
    <name evidence="7" type="ORF">CO097_06690</name>
    <name evidence="6" type="ORF">COZ07_02215</name>
    <name evidence="5" type="ORF">COZ58_06045</name>
</gene>
<feature type="domain" description="SHSP" evidence="3">
    <location>
        <begin position="92"/>
        <end position="176"/>
    </location>
</feature>
<evidence type="ECO:0000256" key="1">
    <source>
        <dbReference type="PROSITE-ProRule" id="PRU00285"/>
    </source>
</evidence>
<accession>A0A2M7PSW1</accession>
<dbReference type="InterPro" id="IPR002068">
    <property type="entry name" value="A-crystallin/Hsp20_dom"/>
</dbReference>
<evidence type="ECO:0000313" key="5">
    <source>
        <dbReference type="EMBL" id="PIX33840.1"/>
    </source>
</evidence>
<evidence type="ECO:0000256" key="2">
    <source>
        <dbReference type="RuleBase" id="RU003616"/>
    </source>
</evidence>